<proteinExistence type="predicted"/>
<evidence type="ECO:0000313" key="2">
    <source>
        <dbReference type="EMBL" id="EJX05265.1"/>
    </source>
</evidence>
<accession>J9GX43</accession>
<reference evidence="2" key="1">
    <citation type="journal article" date="2012" name="PLoS ONE">
        <title>Gene sets for utilization of primary and secondary nutrition supplies in the distal gut of endangered iberian lynx.</title>
        <authorList>
            <person name="Alcaide M."/>
            <person name="Messina E."/>
            <person name="Richter M."/>
            <person name="Bargiela R."/>
            <person name="Peplies J."/>
            <person name="Huws S.A."/>
            <person name="Newbold C.J."/>
            <person name="Golyshin P.N."/>
            <person name="Simon M.A."/>
            <person name="Lopez G."/>
            <person name="Yakimov M.M."/>
            <person name="Ferrer M."/>
        </authorList>
    </citation>
    <scope>NUCLEOTIDE SEQUENCE</scope>
</reference>
<sequence>MYSRAMPMYGDEEEAKADRPIYDDSKDANEHPELFNDFDDEQVIKA</sequence>
<feature type="compositionally biased region" description="Acidic residues" evidence="1">
    <location>
        <begin position="36"/>
        <end position="46"/>
    </location>
</feature>
<evidence type="ECO:0000256" key="1">
    <source>
        <dbReference type="SAM" id="MobiDB-lite"/>
    </source>
</evidence>
<protein>
    <submittedName>
        <fullName evidence="2">Uncharacterized protein</fullName>
    </submittedName>
</protein>
<dbReference type="EMBL" id="AMCI01001526">
    <property type="protein sequence ID" value="EJX05265.1"/>
    <property type="molecule type" value="Genomic_DNA"/>
</dbReference>
<dbReference type="AlphaFoldDB" id="J9GX43"/>
<comment type="caution">
    <text evidence="2">The sequence shown here is derived from an EMBL/GenBank/DDBJ whole genome shotgun (WGS) entry which is preliminary data.</text>
</comment>
<organism evidence="2">
    <name type="scientific">gut metagenome</name>
    <dbReference type="NCBI Taxonomy" id="749906"/>
    <lineage>
        <taxon>unclassified sequences</taxon>
        <taxon>metagenomes</taxon>
        <taxon>organismal metagenomes</taxon>
    </lineage>
</organism>
<name>J9GX43_9ZZZZ</name>
<gene>
    <name evidence="2" type="ORF">EVA_06621</name>
</gene>
<feature type="compositionally biased region" description="Basic and acidic residues" evidence="1">
    <location>
        <begin position="16"/>
        <end position="34"/>
    </location>
</feature>
<feature type="region of interest" description="Disordered" evidence="1">
    <location>
        <begin position="1"/>
        <end position="46"/>
    </location>
</feature>